<dbReference type="Proteomes" id="UP001444661">
    <property type="component" value="Unassembled WGS sequence"/>
</dbReference>
<keyword evidence="2" id="KW-1185">Reference proteome</keyword>
<protein>
    <submittedName>
        <fullName evidence="1">Uncharacterized protein</fullName>
    </submittedName>
</protein>
<comment type="caution">
    <text evidence="1">The sequence shown here is derived from an EMBL/GenBank/DDBJ whole genome shotgun (WGS) entry which is preliminary data.</text>
</comment>
<sequence>MPTTFASAEFTQDADLDGSYDFGLHHARPDGTASVDKLCTGRPLLREPQTNPDNIHCDWLVLRIFPGAVCGQIPLYSGKAPRLSAISKAARLHSQLSHEDQIS</sequence>
<reference evidence="1 2" key="1">
    <citation type="submission" date="2023-01" db="EMBL/GenBank/DDBJ databases">
        <title>Analysis of 21 Apiospora genomes using comparative genomics revels a genus with tremendous synthesis potential of carbohydrate active enzymes and secondary metabolites.</title>
        <authorList>
            <person name="Sorensen T."/>
        </authorList>
    </citation>
    <scope>NUCLEOTIDE SEQUENCE [LARGE SCALE GENOMIC DNA]</scope>
    <source>
        <strain evidence="1 2">CBS 33761</strain>
    </source>
</reference>
<evidence type="ECO:0000313" key="2">
    <source>
        <dbReference type="Proteomes" id="UP001444661"/>
    </source>
</evidence>
<accession>A0ABR1TCL6</accession>
<proteinExistence type="predicted"/>
<evidence type="ECO:0000313" key="1">
    <source>
        <dbReference type="EMBL" id="KAK8044370.1"/>
    </source>
</evidence>
<gene>
    <name evidence="1" type="ORF">PG993_004394</name>
</gene>
<dbReference type="EMBL" id="JAQQWK010000003">
    <property type="protein sequence ID" value="KAK8044370.1"/>
    <property type="molecule type" value="Genomic_DNA"/>
</dbReference>
<name>A0ABR1TCL6_9PEZI</name>
<organism evidence="1 2">
    <name type="scientific">Apiospora rasikravindrae</name>
    <dbReference type="NCBI Taxonomy" id="990691"/>
    <lineage>
        <taxon>Eukaryota</taxon>
        <taxon>Fungi</taxon>
        <taxon>Dikarya</taxon>
        <taxon>Ascomycota</taxon>
        <taxon>Pezizomycotina</taxon>
        <taxon>Sordariomycetes</taxon>
        <taxon>Xylariomycetidae</taxon>
        <taxon>Amphisphaeriales</taxon>
        <taxon>Apiosporaceae</taxon>
        <taxon>Apiospora</taxon>
    </lineage>
</organism>